<dbReference type="PANTHER" id="PTHR42983:SF1">
    <property type="entry name" value="IRON-MOLYBDENUM PROTEIN"/>
    <property type="match status" value="1"/>
</dbReference>
<evidence type="ECO:0000259" key="1">
    <source>
        <dbReference type="Pfam" id="PF02579"/>
    </source>
</evidence>
<dbReference type="EMBL" id="FWZU01000002">
    <property type="protein sequence ID" value="SMF00315.1"/>
    <property type="molecule type" value="Genomic_DNA"/>
</dbReference>
<feature type="domain" description="Dinitrogenase iron-molybdenum cofactor biosynthesis" evidence="1">
    <location>
        <begin position="14"/>
        <end position="103"/>
    </location>
</feature>
<dbReference type="AlphaFoldDB" id="A0A1X7CP11"/>
<accession>A0A1X7CP11</accession>
<dbReference type="STRING" id="1519643.SAMN06295933_1034"/>
<reference evidence="3" key="1">
    <citation type="submission" date="2017-04" db="EMBL/GenBank/DDBJ databases">
        <authorList>
            <person name="Varghese N."/>
            <person name="Submissions S."/>
        </authorList>
    </citation>
    <scope>NUCLEOTIDE SEQUENCE [LARGE SCALE GENOMIC DNA]</scope>
    <source>
        <strain evidence="3">K3S</strain>
    </source>
</reference>
<dbReference type="Pfam" id="PF02579">
    <property type="entry name" value="Nitro_FeMo-Co"/>
    <property type="match status" value="1"/>
</dbReference>
<dbReference type="RefSeq" id="WP_085099366.1">
    <property type="nucleotide sequence ID" value="NZ_FWZU01000002.1"/>
</dbReference>
<proteinExistence type="predicted"/>
<protein>
    <submittedName>
        <fullName evidence="2">Predicted Fe-Mo cluster-binding protein, NifX family</fullName>
    </submittedName>
</protein>
<dbReference type="OrthoDB" id="9807451at2"/>
<dbReference type="InterPro" id="IPR003731">
    <property type="entry name" value="Di-Nase_FeMo-co_biosynth"/>
</dbReference>
<dbReference type="InterPro" id="IPR033913">
    <property type="entry name" value="MTH1175_dom"/>
</dbReference>
<evidence type="ECO:0000313" key="3">
    <source>
        <dbReference type="Proteomes" id="UP000192906"/>
    </source>
</evidence>
<name>A0A1X7CP11_9BACT</name>
<evidence type="ECO:0000313" key="2">
    <source>
        <dbReference type="EMBL" id="SMF00315.1"/>
    </source>
</evidence>
<organism evidence="2 3">
    <name type="scientific">Desulfovibrio gilichinskyi</name>
    <dbReference type="NCBI Taxonomy" id="1519643"/>
    <lineage>
        <taxon>Bacteria</taxon>
        <taxon>Pseudomonadati</taxon>
        <taxon>Thermodesulfobacteriota</taxon>
        <taxon>Desulfovibrionia</taxon>
        <taxon>Desulfovibrionales</taxon>
        <taxon>Desulfovibrionaceae</taxon>
        <taxon>Desulfovibrio</taxon>
    </lineage>
</organism>
<dbReference type="SUPFAM" id="SSF53146">
    <property type="entry name" value="Nitrogenase accessory factor-like"/>
    <property type="match status" value="1"/>
</dbReference>
<dbReference type="Proteomes" id="UP000192906">
    <property type="component" value="Unassembled WGS sequence"/>
</dbReference>
<dbReference type="Gene3D" id="3.30.420.130">
    <property type="entry name" value="Dinitrogenase iron-molybdenum cofactor biosynthesis domain"/>
    <property type="match status" value="1"/>
</dbReference>
<dbReference type="InterPro" id="IPR036105">
    <property type="entry name" value="DiNase_FeMo-co_biosyn_sf"/>
</dbReference>
<sequence>MKIAISCQGPNLSDSVDPRFGRAKGFCVLDTDTNSHEYVDNTQNLEAPQGAGIQAAQNVAATGAKSIITGHVGPKAFTALDKGKIKVYLIEGGTVEEAFAAYKGGKLEEASGADKPGHW</sequence>
<gene>
    <name evidence="2" type="ORF">SAMN06295933_1034</name>
</gene>
<dbReference type="CDD" id="cd00851">
    <property type="entry name" value="MTH1175"/>
    <property type="match status" value="1"/>
</dbReference>
<dbReference type="PANTHER" id="PTHR42983">
    <property type="entry name" value="DINITROGENASE IRON-MOLYBDENUM COFACTOR PROTEIN-RELATED"/>
    <property type="match status" value="1"/>
</dbReference>
<keyword evidence="3" id="KW-1185">Reference proteome</keyword>